<sequence>MSPCKHITPDARRNDSTRLREYSKQPNQQRHGSRNIRSTWGVYPRRVLIYLAEKGLLGSTGIKITPGTTTVTSMTAPGKPPGSVPFLSFGDGRYIKQSVTILEYFEDVCDAAEASQSDQKAPNVFERHVSGSMQAERPRRKQEFGKNNAPQCRPVGRRMGS</sequence>
<accession>A0A1L7XQM4</accession>
<evidence type="ECO:0000313" key="3">
    <source>
        <dbReference type="EMBL" id="CZR67309.1"/>
    </source>
</evidence>
<feature type="compositionally biased region" description="Basic and acidic residues" evidence="1">
    <location>
        <begin position="7"/>
        <end position="23"/>
    </location>
</feature>
<dbReference type="Pfam" id="PF13409">
    <property type="entry name" value="GST_N_2"/>
    <property type="match status" value="1"/>
</dbReference>
<gene>
    <name evidence="3" type="ORF">PAC_17208</name>
</gene>
<feature type="region of interest" description="Disordered" evidence="1">
    <location>
        <begin position="1"/>
        <end position="37"/>
    </location>
</feature>
<evidence type="ECO:0000313" key="4">
    <source>
        <dbReference type="Proteomes" id="UP000184330"/>
    </source>
</evidence>
<dbReference type="STRING" id="576137.A0A1L7XQM4"/>
<dbReference type="OrthoDB" id="3587182at2759"/>
<feature type="domain" description="GST N-terminal" evidence="2">
    <location>
        <begin position="43"/>
        <end position="107"/>
    </location>
</feature>
<dbReference type="InterPro" id="IPR036249">
    <property type="entry name" value="Thioredoxin-like_sf"/>
</dbReference>
<organism evidence="3 4">
    <name type="scientific">Phialocephala subalpina</name>
    <dbReference type="NCBI Taxonomy" id="576137"/>
    <lineage>
        <taxon>Eukaryota</taxon>
        <taxon>Fungi</taxon>
        <taxon>Dikarya</taxon>
        <taxon>Ascomycota</taxon>
        <taxon>Pezizomycotina</taxon>
        <taxon>Leotiomycetes</taxon>
        <taxon>Helotiales</taxon>
        <taxon>Mollisiaceae</taxon>
        <taxon>Phialocephala</taxon>
        <taxon>Phialocephala fortinii species complex</taxon>
    </lineage>
</organism>
<evidence type="ECO:0000259" key="2">
    <source>
        <dbReference type="Pfam" id="PF13409"/>
    </source>
</evidence>
<dbReference type="SUPFAM" id="SSF52833">
    <property type="entry name" value="Thioredoxin-like"/>
    <property type="match status" value="1"/>
</dbReference>
<dbReference type="Gene3D" id="3.40.30.10">
    <property type="entry name" value="Glutaredoxin"/>
    <property type="match status" value="1"/>
</dbReference>
<feature type="region of interest" description="Disordered" evidence="1">
    <location>
        <begin position="129"/>
        <end position="161"/>
    </location>
</feature>
<name>A0A1L7XQM4_9HELO</name>
<dbReference type="InterPro" id="IPR004045">
    <property type="entry name" value="Glutathione_S-Trfase_N"/>
</dbReference>
<proteinExistence type="predicted"/>
<keyword evidence="4" id="KW-1185">Reference proteome</keyword>
<protein>
    <recommendedName>
        <fullName evidence="2">GST N-terminal domain-containing protein</fullName>
    </recommendedName>
</protein>
<evidence type="ECO:0000256" key="1">
    <source>
        <dbReference type="SAM" id="MobiDB-lite"/>
    </source>
</evidence>
<dbReference type="AlphaFoldDB" id="A0A1L7XQM4"/>
<reference evidence="3 4" key="1">
    <citation type="submission" date="2016-03" db="EMBL/GenBank/DDBJ databases">
        <authorList>
            <person name="Ploux O."/>
        </authorList>
    </citation>
    <scope>NUCLEOTIDE SEQUENCE [LARGE SCALE GENOMIC DNA]</scope>
    <source>
        <strain evidence="3 4">UAMH 11012</strain>
    </source>
</reference>
<dbReference type="EMBL" id="FJOG01000043">
    <property type="protein sequence ID" value="CZR67309.1"/>
    <property type="molecule type" value="Genomic_DNA"/>
</dbReference>
<dbReference type="Proteomes" id="UP000184330">
    <property type="component" value="Unassembled WGS sequence"/>
</dbReference>
<feature type="compositionally biased region" description="Polar residues" evidence="1">
    <location>
        <begin position="24"/>
        <end position="37"/>
    </location>
</feature>